<accession>A0ABV8BQC9</accession>
<dbReference type="Proteomes" id="UP001595690">
    <property type="component" value="Unassembled WGS sequence"/>
</dbReference>
<keyword evidence="1" id="KW-0472">Membrane</keyword>
<organism evidence="2 3">
    <name type="scientific">Lentzea rhizosphaerae</name>
    <dbReference type="NCBI Taxonomy" id="2041025"/>
    <lineage>
        <taxon>Bacteria</taxon>
        <taxon>Bacillati</taxon>
        <taxon>Actinomycetota</taxon>
        <taxon>Actinomycetes</taxon>
        <taxon>Pseudonocardiales</taxon>
        <taxon>Pseudonocardiaceae</taxon>
        <taxon>Lentzea</taxon>
    </lineage>
</organism>
<keyword evidence="1" id="KW-1133">Transmembrane helix</keyword>
<name>A0ABV8BQC9_9PSEU</name>
<evidence type="ECO:0000256" key="1">
    <source>
        <dbReference type="SAM" id="Phobius"/>
    </source>
</evidence>
<keyword evidence="3" id="KW-1185">Reference proteome</keyword>
<feature type="transmembrane region" description="Helical" evidence="1">
    <location>
        <begin position="74"/>
        <end position="90"/>
    </location>
</feature>
<keyword evidence="1" id="KW-0812">Transmembrane</keyword>
<proteinExistence type="predicted"/>
<evidence type="ECO:0000313" key="2">
    <source>
        <dbReference type="EMBL" id="MFC3892518.1"/>
    </source>
</evidence>
<evidence type="ECO:0000313" key="3">
    <source>
        <dbReference type="Proteomes" id="UP001595690"/>
    </source>
</evidence>
<gene>
    <name evidence="2" type="ORF">ACFOWZ_13635</name>
</gene>
<feature type="transmembrane region" description="Helical" evidence="1">
    <location>
        <begin position="96"/>
        <end position="113"/>
    </location>
</feature>
<dbReference type="EMBL" id="JBHRZI010000011">
    <property type="protein sequence ID" value="MFC3892518.1"/>
    <property type="molecule type" value="Genomic_DNA"/>
</dbReference>
<feature type="transmembrane region" description="Helical" evidence="1">
    <location>
        <begin position="43"/>
        <end position="62"/>
    </location>
</feature>
<protein>
    <submittedName>
        <fullName evidence="2">Uncharacterized protein</fullName>
    </submittedName>
</protein>
<comment type="caution">
    <text evidence="2">The sequence shown here is derived from an EMBL/GenBank/DDBJ whole genome shotgun (WGS) entry which is preliminary data.</text>
</comment>
<reference evidence="3" key="1">
    <citation type="journal article" date="2019" name="Int. J. Syst. Evol. Microbiol.">
        <title>The Global Catalogue of Microorganisms (GCM) 10K type strain sequencing project: providing services to taxonomists for standard genome sequencing and annotation.</title>
        <authorList>
            <consortium name="The Broad Institute Genomics Platform"/>
            <consortium name="The Broad Institute Genome Sequencing Center for Infectious Disease"/>
            <person name="Wu L."/>
            <person name="Ma J."/>
        </authorList>
    </citation>
    <scope>NUCLEOTIDE SEQUENCE [LARGE SCALE GENOMIC DNA]</scope>
    <source>
        <strain evidence="3">CGMCC 4.7405</strain>
    </source>
</reference>
<dbReference type="RefSeq" id="WP_382372225.1">
    <property type="nucleotide sequence ID" value="NZ_JBHRZI010000011.1"/>
</dbReference>
<sequence length="151" mass="15753">MTNTWQGRTALRSLAIGLALGTVLTLLALPALKYEIADHANLLTRVLAYGFLLVPVAVITVLKSDSPITHTTGLVAGATVVLATTAQTYTGTPMPYVWLAATTLFGCAAARIIRNERYALTAATSGSSAFNESINASRSAVGSGFAKPITR</sequence>